<evidence type="ECO:0000256" key="1">
    <source>
        <dbReference type="ARBA" id="ARBA00006484"/>
    </source>
</evidence>
<name>A0A1N7IHX4_9PROT</name>
<proteinExistence type="inferred from homology"/>
<dbReference type="GO" id="GO:0016491">
    <property type="term" value="F:oxidoreductase activity"/>
    <property type="evidence" value="ECO:0007669"/>
    <property type="project" value="UniProtKB-KW"/>
</dbReference>
<accession>A0A1N7IHX4</accession>
<evidence type="ECO:0000313" key="3">
    <source>
        <dbReference type="EMBL" id="SIS36687.1"/>
    </source>
</evidence>
<dbReference type="SUPFAM" id="SSF51735">
    <property type="entry name" value="NAD(P)-binding Rossmann-fold domains"/>
    <property type="match status" value="1"/>
</dbReference>
<evidence type="ECO:0000256" key="2">
    <source>
        <dbReference type="ARBA" id="ARBA00023002"/>
    </source>
</evidence>
<keyword evidence="2" id="KW-0560">Oxidoreductase</keyword>
<organism evidence="3 4">
    <name type="scientific">Insolitispirillum peregrinum</name>
    <dbReference type="NCBI Taxonomy" id="80876"/>
    <lineage>
        <taxon>Bacteria</taxon>
        <taxon>Pseudomonadati</taxon>
        <taxon>Pseudomonadota</taxon>
        <taxon>Alphaproteobacteria</taxon>
        <taxon>Rhodospirillales</taxon>
        <taxon>Novispirillaceae</taxon>
        <taxon>Insolitispirillum</taxon>
    </lineage>
</organism>
<dbReference type="EMBL" id="FTOA01000001">
    <property type="protein sequence ID" value="SIS36687.1"/>
    <property type="molecule type" value="Genomic_DNA"/>
</dbReference>
<evidence type="ECO:0000313" key="4">
    <source>
        <dbReference type="Proteomes" id="UP000185678"/>
    </source>
</evidence>
<dbReference type="PANTHER" id="PTHR44196:SF1">
    <property type="entry name" value="DEHYDROGENASE_REDUCTASE SDR FAMILY MEMBER 7B"/>
    <property type="match status" value="1"/>
</dbReference>
<dbReference type="Gene3D" id="3.40.50.720">
    <property type="entry name" value="NAD(P)-binding Rossmann-like Domain"/>
    <property type="match status" value="1"/>
</dbReference>
<dbReference type="GO" id="GO:0016020">
    <property type="term" value="C:membrane"/>
    <property type="evidence" value="ECO:0007669"/>
    <property type="project" value="TreeGrafter"/>
</dbReference>
<dbReference type="PRINTS" id="PR00081">
    <property type="entry name" value="GDHRDH"/>
</dbReference>
<protein>
    <submittedName>
        <fullName evidence="3">Short-chain dehydrogenase</fullName>
    </submittedName>
</protein>
<gene>
    <name evidence="3" type="ORF">SAMN05421779_10192</name>
</gene>
<dbReference type="InterPro" id="IPR002347">
    <property type="entry name" value="SDR_fam"/>
</dbReference>
<sequence>MSSRIAWVTGAGKGIGAAVAVALAREGWTVAVSARTADDLERLARQVGDVPGGIHPVPLDVTDEDAVARAVAVIEQTLGPIELAILNAGTHCPMDVDDFSCATLRRLWEVNVMGTSHCLAAVMPRLTARRRGRIMMVASVAGYIGLPTAAAYGPGKAALINLAESLHPGLKERGVTLQLVNPGFVKTPLTDKNDFPMPFLISADTAAARIIAATRSHSFEVTFPRRFTWMLKVIRCLPYGLSLPLIKAITRG</sequence>
<dbReference type="PANTHER" id="PTHR44196">
    <property type="entry name" value="DEHYDROGENASE/REDUCTASE SDR FAMILY MEMBER 7B"/>
    <property type="match status" value="1"/>
</dbReference>
<dbReference type="RefSeq" id="WP_076397987.1">
    <property type="nucleotide sequence ID" value="NZ_FTOA01000001.1"/>
</dbReference>
<dbReference type="InterPro" id="IPR036291">
    <property type="entry name" value="NAD(P)-bd_dom_sf"/>
</dbReference>
<dbReference type="STRING" id="80876.SAMN05421779_10192"/>
<reference evidence="3 4" key="1">
    <citation type="submission" date="2017-01" db="EMBL/GenBank/DDBJ databases">
        <authorList>
            <person name="Mah S.A."/>
            <person name="Swanson W.J."/>
            <person name="Moy G.W."/>
            <person name="Vacquier V.D."/>
        </authorList>
    </citation>
    <scope>NUCLEOTIDE SEQUENCE [LARGE SCALE GENOMIC DNA]</scope>
    <source>
        <strain evidence="3 4">DSM 11589</strain>
    </source>
</reference>
<keyword evidence="4" id="KW-1185">Reference proteome</keyword>
<dbReference type="OrthoDB" id="335726at2"/>
<dbReference type="Pfam" id="PF00106">
    <property type="entry name" value="adh_short"/>
    <property type="match status" value="1"/>
</dbReference>
<comment type="similarity">
    <text evidence="1">Belongs to the short-chain dehydrogenases/reductases (SDR) family.</text>
</comment>
<dbReference type="Proteomes" id="UP000185678">
    <property type="component" value="Unassembled WGS sequence"/>
</dbReference>
<dbReference type="AlphaFoldDB" id="A0A1N7IHX4"/>